<dbReference type="GO" id="GO:0005634">
    <property type="term" value="C:nucleus"/>
    <property type="evidence" value="ECO:0007669"/>
    <property type="project" value="TreeGrafter"/>
</dbReference>
<keyword evidence="7" id="KW-0143">Chaperone</keyword>
<keyword evidence="6" id="KW-0472">Membrane</keyword>
<comment type="subcellular location">
    <subcellularLocation>
        <location evidence="2">Endoplasmic reticulum</location>
    </subcellularLocation>
    <subcellularLocation>
        <location evidence="1">Membrane</location>
        <topology evidence="1">Multi-pass membrane protein</topology>
    </subcellularLocation>
</comment>
<evidence type="ECO:0000256" key="3">
    <source>
        <dbReference type="ARBA" id="ARBA00022692"/>
    </source>
</evidence>
<dbReference type="SUPFAM" id="SSF81296">
    <property type="entry name" value="E set domains"/>
    <property type="match status" value="1"/>
</dbReference>
<evidence type="ECO:0000259" key="8">
    <source>
        <dbReference type="SMART" id="SM00973"/>
    </source>
</evidence>
<keyword evidence="5" id="KW-1133">Transmembrane helix</keyword>
<keyword evidence="10" id="KW-1185">Reference proteome</keyword>
<name>A0A673JLY9_9TELE</name>
<sequence>MQCWIVRIMTRLYSSCYFSFYDITFTTGSHAKFKISGVQRMLCVCLQEAEEYAELPMRHNEDQLNSELAQRLPLQVNPHSYDSAHTKTHLLMQAHFSRAQEIYQSEATRGNEIHSKQCRLEFWQSREAMLDVVANEGWLVSVMSICSLVQMIIQARWLHDSSLLTLPHIQKQDLYHIRMISEGSCDTEDCSDDAENAALHHTNKLHFKIYSNRKHSFQIIIIIFHSITLFTRKQDSKAQAPCFPKPKDEGWFLVLGEVEKKELLAIKRVGFIRNHSSVSVAFYTPERTGKCIYTLYLMSDSYLGLDLQYDILLNVIPASNAAQVNSEISGRH</sequence>
<evidence type="ECO:0000256" key="1">
    <source>
        <dbReference type="ARBA" id="ARBA00004141"/>
    </source>
</evidence>
<evidence type="ECO:0000256" key="5">
    <source>
        <dbReference type="ARBA" id="ARBA00022989"/>
    </source>
</evidence>
<evidence type="ECO:0000256" key="6">
    <source>
        <dbReference type="ARBA" id="ARBA00023136"/>
    </source>
</evidence>
<dbReference type="GO" id="GO:0007399">
    <property type="term" value="P:nervous system development"/>
    <property type="evidence" value="ECO:0007669"/>
    <property type="project" value="UniProtKB-ARBA"/>
</dbReference>
<proteinExistence type="predicted"/>
<feature type="domain" description="SEC63" evidence="8">
    <location>
        <begin position="16"/>
        <end position="313"/>
    </location>
</feature>
<dbReference type="FunFam" id="2.60.40.150:FF:000113">
    <property type="entry name" value="activating signal cointegrator 1 complex subunit 3"/>
    <property type="match status" value="1"/>
</dbReference>
<evidence type="ECO:0000313" key="9">
    <source>
        <dbReference type="Ensembl" id="ENSSRHP00000051066.1"/>
    </source>
</evidence>
<dbReference type="GO" id="GO:0005783">
    <property type="term" value="C:endoplasmic reticulum"/>
    <property type="evidence" value="ECO:0007669"/>
    <property type="project" value="UniProtKB-SubCell"/>
</dbReference>
<evidence type="ECO:0000256" key="7">
    <source>
        <dbReference type="ARBA" id="ARBA00023186"/>
    </source>
</evidence>
<dbReference type="Proteomes" id="UP000472270">
    <property type="component" value="Unassembled WGS sequence"/>
</dbReference>
<dbReference type="PANTHER" id="PTHR24075">
    <property type="entry name" value="SEC63 DOMAIN-CONTAINING"/>
    <property type="match status" value="1"/>
</dbReference>
<dbReference type="GO" id="GO:0043138">
    <property type="term" value="F:3'-5' DNA helicase activity"/>
    <property type="evidence" value="ECO:0007669"/>
    <property type="project" value="TreeGrafter"/>
</dbReference>
<dbReference type="InterPro" id="IPR014756">
    <property type="entry name" value="Ig_E-set"/>
</dbReference>
<dbReference type="Pfam" id="PF02889">
    <property type="entry name" value="Sec63"/>
    <property type="match status" value="1"/>
</dbReference>
<dbReference type="Ensembl" id="ENSSRHT00000052506.1">
    <property type="protein sequence ID" value="ENSSRHP00000051066.1"/>
    <property type="gene ID" value="ENSSRHG00000025717.1"/>
</dbReference>
<dbReference type="GO" id="GO:0003723">
    <property type="term" value="F:RNA binding"/>
    <property type="evidence" value="ECO:0007669"/>
    <property type="project" value="TreeGrafter"/>
</dbReference>
<dbReference type="GO" id="GO:0016020">
    <property type="term" value="C:membrane"/>
    <property type="evidence" value="ECO:0007669"/>
    <property type="project" value="UniProtKB-SubCell"/>
</dbReference>
<accession>A0A673JLY9</accession>
<evidence type="ECO:0000256" key="2">
    <source>
        <dbReference type="ARBA" id="ARBA00004240"/>
    </source>
</evidence>
<dbReference type="Gene3D" id="1.10.3380.10">
    <property type="entry name" value="Sec63 N-terminal domain-like domain"/>
    <property type="match status" value="1"/>
</dbReference>
<dbReference type="SUPFAM" id="SSF158702">
    <property type="entry name" value="Sec63 N-terminal domain-like"/>
    <property type="match status" value="1"/>
</dbReference>
<evidence type="ECO:0000313" key="10">
    <source>
        <dbReference type="Proteomes" id="UP000472270"/>
    </source>
</evidence>
<dbReference type="InterPro" id="IPR004179">
    <property type="entry name" value="Sec63-dom"/>
</dbReference>
<reference evidence="9" key="2">
    <citation type="submission" date="2025-09" db="UniProtKB">
        <authorList>
            <consortium name="Ensembl"/>
        </authorList>
    </citation>
    <scope>IDENTIFICATION</scope>
</reference>
<reference evidence="9" key="1">
    <citation type="submission" date="2025-08" db="UniProtKB">
        <authorList>
            <consortium name="Ensembl"/>
        </authorList>
    </citation>
    <scope>IDENTIFICATION</scope>
</reference>
<protein>
    <recommendedName>
        <fullName evidence="8">SEC63 domain-containing protein</fullName>
    </recommendedName>
</protein>
<organism evidence="9 10">
    <name type="scientific">Sinocyclocheilus rhinocerous</name>
    <dbReference type="NCBI Taxonomy" id="307959"/>
    <lineage>
        <taxon>Eukaryota</taxon>
        <taxon>Metazoa</taxon>
        <taxon>Chordata</taxon>
        <taxon>Craniata</taxon>
        <taxon>Vertebrata</taxon>
        <taxon>Euteleostomi</taxon>
        <taxon>Actinopterygii</taxon>
        <taxon>Neopterygii</taxon>
        <taxon>Teleostei</taxon>
        <taxon>Ostariophysi</taxon>
        <taxon>Cypriniformes</taxon>
        <taxon>Cyprinidae</taxon>
        <taxon>Cyprininae</taxon>
        <taxon>Sinocyclocheilus</taxon>
    </lineage>
</organism>
<dbReference type="InterPro" id="IPR035892">
    <property type="entry name" value="C2_domain_sf"/>
</dbReference>
<dbReference type="Gene3D" id="2.60.40.150">
    <property type="entry name" value="C2 domain"/>
    <property type="match status" value="1"/>
</dbReference>
<dbReference type="SMART" id="SM00973">
    <property type="entry name" value="Sec63"/>
    <property type="match status" value="1"/>
</dbReference>
<keyword evidence="4" id="KW-0256">Endoplasmic reticulum</keyword>
<keyword evidence="3" id="KW-0812">Transmembrane</keyword>
<dbReference type="PANTHER" id="PTHR24075:SF6">
    <property type="entry name" value="ACTIVATING SIGNAL COINTEGRATOR 1 COMPLEX SUBUNIT 3"/>
    <property type="match status" value="1"/>
</dbReference>
<evidence type="ECO:0000256" key="4">
    <source>
        <dbReference type="ARBA" id="ARBA00022824"/>
    </source>
</evidence>
<dbReference type="AlphaFoldDB" id="A0A673JLY9"/>